<proteinExistence type="predicted"/>
<evidence type="ECO:0000313" key="1">
    <source>
        <dbReference type="EMBL" id="TMR33112.1"/>
    </source>
</evidence>
<comment type="caution">
    <text evidence="1">The sequence shown here is derived from an EMBL/GenBank/DDBJ whole genome shotgun (WGS) entry which is preliminary data.</text>
</comment>
<organism evidence="1 2">
    <name type="scientific">Actinomadura geliboluensis</name>
    <dbReference type="NCBI Taxonomy" id="882440"/>
    <lineage>
        <taxon>Bacteria</taxon>
        <taxon>Bacillati</taxon>
        <taxon>Actinomycetota</taxon>
        <taxon>Actinomycetes</taxon>
        <taxon>Streptosporangiales</taxon>
        <taxon>Thermomonosporaceae</taxon>
        <taxon>Actinomadura</taxon>
    </lineage>
</organism>
<sequence>MTRTEIDGVPVFWNEGVPGDDYRAALVFRVGRADETLARGGLTHLVEHLVLHAVGDADYHHNGAVDATTTTFVTHGEPDEVAAFLTAVCHSLGAPPMERLEAEKNILRTEAESRDPGLAGRLLLWRYGAATYGLPAYPEYGLGAVTSDDVKEWTARWFTRNNAALALIGGPPPEGLALPLPEGERRPCPEPTSALPRTPAYFNTDVNGVALTGIVPRGPAAGIYGEILGRRLHRVLRRENALSYTTSVEFLARPGYTAEILAFADGLAEARPELAERFRAEIERLAAEPVDAAELAELVTVRRTRSASDEARASLPMASCVAELMGAPQRTLEETLAAQDEVGPEDVQEVGRTMLDTALLMLPLDEEPQGARFAPAPVGSTVAVDGRIHTRPDEVQRGLIVGRDGATSLTGPAMATVRFDQCAAVLAWPDGGRVLVGLDGLMVRVEPNIWNAGPDAVADVDRYAPAEAVVRMPERPADGVPARIGAPVAEPDAPETGASRAGVVATVFGLPGKIRARRREPAWRDAVLAAALPKVRGGDLRAGLELLAGTRDDAETRCLYLENLTDAALGQGARLAELSAADPADPDLCLWLGSTRVGEAWKARSAYRAEYVEAERFGRFWRLLALAGPPLHRAAELLPADPVPWDRLQWHGLGMQLERDELDRVWRELTARDPSLYAGHISRSQVLCKKWWGSDAEVLDFAETAVAAAEPGDPVTAVLAVAHLEIGVEIGTWDDLNGYLARPSVHAALVEAADRWLSAERPHPRNLEAHHIFGAAFYRAGDHDRARRHFVQVGRTGAPDRAWAYADAPDRLLARARRDVRAKASAGKGS</sequence>
<keyword evidence="2" id="KW-1185">Reference proteome</keyword>
<accession>A0A5S4GK24</accession>
<dbReference type="AlphaFoldDB" id="A0A5S4GK24"/>
<dbReference type="GO" id="GO:0046872">
    <property type="term" value="F:metal ion binding"/>
    <property type="evidence" value="ECO:0007669"/>
    <property type="project" value="InterPro"/>
</dbReference>
<dbReference type="Gene3D" id="3.30.830.10">
    <property type="entry name" value="Metalloenzyme, LuxS/M16 peptidase-like"/>
    <property type="match status" value="2"/>
</dbReference>
<dbReference type="InterPro" id="IPR011249">
    <property type="entry name" value="Metalloenz_LuxS/M16"/>
</dbReference>
<dbReference type="Proteomes" id="UP000305238">
    <property type="component" value="Unassembled WGS sequence"/>
</dbReference>
<name>A0A5S4GK24_9ACTN</name>
<dbReference type="EMBL" id="VCKZ01000244">
    <property type="protein sequence ID" value="TMR33112.1"/>
    <property type="molecule type" value="Genomic_DNA"/>
</dbReference>
<dbReference type="SUPFAM" id="SSF63411">
    <property type="entry name" value="LuxS/MPP-like metallohydrolase"/>
    <property type="match status" value="2"/>
</dbReference>
<dbReference type="RefSeq" id="WP_138639512.1">
    <property type="nucleotide sequence ID" value="NZ_VCKZ01000244.1"/>
</dbReference>
<protein>
    <submittedName>
        <fullName evidence="1">Insulinase family protein</fullName>
    </submittedName>
</protein>
<dbReference type="OrthoDB" id="7171245at2"/>
<gene>
    <name evidence="1" type="ORF">ETD96_28125</name>
</gene>
<evidence type="ECO:0000313" key="2">
    <source>
        <dbReference type="Proteomes" id="UP000305238"/>
    </source>
</evidence>
<reference evidence="1 2" key="1">
    <citation type="submission" date="2019-05" db="EMBL/GenBank/DDBJ databases">
        <title>Draft genome sequence of Actinomadura geliboluensis A8036.</title>
        <authorList>
            <person name="Saricaoglu S."/>
            <person name="Isik K."/>
        </authorList>
    </citation>
    <scope>NUCLEOTIDE SEQUENCE [LARGE SCALE GENOMIC DNA]</scope>
    <source>
        <strain evidence="1 2">A8036</strain>
    </source>
</reference>